<organism evidence="1 2">
    <name type="scientific">Schistosoma mattheei</name>
    <dbReference type="NCBI Taxonomy" id="31246"/>
    <lineage>
        <taxon>Eukaryota</taxon>
        <taxon>Metazoa</taxon>
        <taxon>Spiralia</taxon>
        <taxon>Lophotrochozoa</taxon>
        <taxon>Platyhelminthes</taxon>
        <taxon>Trematoda</taxon>
        <taxon>Digenea</taxon>
        <taxon>Strigeidida</taxon>
        <taxon>Schistosomatoidea</taxon>
        <taxon>Schistosomatidae</taxon>
        <taxon>Schistosoma</taxon>
    </lineage>
</organism>
<keyword evidence="2" id="KW-1185">Reference proteome</keyword>
<evidence type="ECO:0000313" key="2">
    <source>
        <dbReference type="Proteomes" id="UP000269396"/>
    </source>
</evidence>
<protein>
    <submittedName>
        <fullName evidence="1">Uncharacterized protein</fullName>
    </submittedName>
</protein>
<proteinExistence type="predicted"/>
<evidence type="ECO:0000313" key="1">
    <source>
        <dbReference type="EMBL" id="VDP29283.1"/>
    </source>
</evidence>
<reference evidence="1 2" key="1">
    <citation type="submission" date="2018-11" db="EMBL/GenBank/DDBJ databases">
        <authorList>
            <consortium name="Pathogen Informatics"/>
        </authorList>
    </citation>
    <scope>NUCLEOTIDE SEQUENCE [LARGE SCALE GENOMIC DNA]</scope>
    <source>
        <strain>Denwood</strain>
        <strain evidence="2">Zambia</strain>
    </source>
</reference>
<feature type="non-terminal residue" evidence="1">
    <location>
        <position position="86"/>
    </location>
</feature>
<dbReference type="EMBL" id="UZAL01027105">
    <property type="protein sequence ID" value="VDP29283.1"/>
    <property type="molecule type" value="Genomic_DNA"/>
</dbReference>
<accession>A0A3P8G479</accession>
<name>A0A3P8G479_9TREM</name>
<dbReference type="AlphaFoldDB" id="A0A3P8G479"/>
<gene>
    <name evidence="1" type="ORF">SMTD_LOCUS5576</name>
</gene>
<sequence>MYGMVTWRTKKAIIHNIQVFINSCLRNILRIPWSDTISNNGLLERTNQITAKGEGNQEEVLEADRTHIEESIQLRHKASPHLESSR</sequence>
<dbReference type="Proteomes" id="UP000269396">
    <property type="component" value="Unassembled WGS sequence"/>
</dbReference>